<accession>A0ABT1RZT0</accession>
<proteinExistence type="predicted"/>
<comment type="caution">
    <text evidence="2">The sequence shown here is derived from an EMBL/GenBank/DDBJ whole genome shotgun (WGS) entry which is preliminary data.</text>
</comment>
<dbReference type="EMBL" id="JANFZH010000020">
    <property type="protein sequence ID" value="MCQ4840191.1"/>
    <property type="molecule type" value="Genomic_DNA"/>
</dbReference>
<evidence type="ECO:0000259" key="1">
    <source>
        <dbReference type="Pfam" id="PF11823"/>
    </source>
</evidence>
<organism evidence="2 3">
    <name type="scientific">Neglectibacter timonensis</name>
    <dbReference type="NCBI Taxonomy" id="1776382"/>
    <lineage>
        <taxon>Bacteria</taxon>
        <taxon>Bacillati</taxon>
        <taxon>Bacillota</taxon>
        <taxon>Clostridia</taxon>
        <taxon>Eubacteriales</taxon>
        <taxon>Oscillospiraceae</taxon>
        <taxon>Neglectibacter</taxon>
    </lineage>
</organism>
<evidence type="ECO:0000313" key="2">
    <source>
        <dbReference type="EMBL" id="MCQ4840191.1"/>
    </source>
</evidence>
<dbReference type="GeneID" id="90533296"/>
<feature type="domain" description="Putative Se/S carrier protein-like" evidence="1">
    <location>
        <begin position="5"/>
        <end position="65"/>
    </location>
</feature>
<reference evidence="2 3" key="1">
    <citation type="submission" date="2022-06" db="EMBL/GenBank/DDBJ databases">
        <title>Isolation of gut microbiota from human fecal samples.</title>
        <authorList>
            <person name="Pamer E.G."/>
            <person name="Barat B."/>
            <person name="Waligurski E."/>
            <person name="Medina S."/>
            <person name="Paddock L."/>
            <person name="Mostad J."/>
        </authorList>
    </citation>
    <scope>NUCLEOTIDE SEQUENCE [LARGE SCALE GENOMIC DNA]</scope>
    <source>
        <strain evidence="2 3">DFI.9.73</strain>
    </source>
</reference>
<dbReference type="Proteomes" id="UP001524473">
    <property type="component" value="Unassembled WGS sequence"/>
</dbReference>
<name>A0ABT1RZT0_9FIRM</name>
<evidence type="ECO:0000313" key="3">
    <source>
        <dbReference type="Proteomes" id="UP001524473"/>
    </source>
</evidence>
<protein>
    <submittedName>
        <fullName evidence="2">DUF3343 domain-containing protein</fullName>
    </submittedName>
</protein>
<dbReference type="InterPro" id="IPR021778">
    <property type="entry name" value="Se/S_carrier-like"/>
</dbReference>
<keyword evidence="3" id="KW-1185">Reference proteome</keyword>
<dbReference type="Pfam" id="PF11823">
    <property type="entry name" value="Se_S_carrier"/>
    <property type="match status" value="1"/>
</dbReference>
<sequence length="77" mass="8683">MGKPLIIVSSVTYAMKGKEILFGYGIRSYVERIPKTRETGCGYGVYVPDRTDEAERILRENGIRVIERLDQTEDDGG</sequence>
<dbReference type="RefSeq" id="WP_242871131.1">
    <property type="nucleotide sequence ID" value="NZ_CABKVV010000014.1"/>
</dbReference>
<gene>
    <name evidence="2" type="ORF">NE695_09725</name>
</gene>